<dbReference type="EMBL" id="CP060782">
    <property type="protein sequence ID" value="QNP46673.1"/>
    <property type="molecule type" value="Genomic_DNA"/>
</dbReference>
<dbReference type="Proteomes" id="UP000516105">
    <property type="component" value="Chromosome"/>
</dbReference>
<evidence type="ECO:0000313" key="3">
    <source>
        <dbReference type="Proteomes" id="UP000516105"/>
    </source>
</evidence>
<proteinExistence type="predicted"/>
<organism evidence="2 3">
    <name type="scientific">Sphingomonas sediminicola</name>
    <dbReference type="NCBI Taxonomy" id="386874"/>
    <lineage>
        <taxon>Bacteria</taxon>
        <taxon>Pseudomonadati</taxon>
        <taxon>Pseudomonadota</taxon>
        <taxon>Alphaproteobacteria</taxon>
        <taxon>Sphingomonadales</taxon>
        <taxon>Sphingomonadaceae</taxon>
        <taxon>Sphingomonas</taxon>
    </lineage>
</organism>
<evidence type="ECO:0000259" key="1">
    <source>
        <dbReference type="PROSITE" id="PS51186"/>
    </source>
</evidence>
<reference evidence="2 3" key="1">
    <citation type="submission" date="2020-08" db="EMBL/GenBank/DDBJ databases">
        <title>Genome sequence of Sphingomonas sediminicola KACC 15039T.</title>
        <authorList>
            <person name="Hyun D.-W."/>
            <person name="Bae J.-W."/>
        </authorList>
    </citation>
    <scope>NUCLEOTIDE SEQUENCE [LARGE SCALE GENOMIC DNA]</scope>
    <source>
        <strain evidence="2 3">KACC 15039</strain>
    </source>
</reference>
<dbReference type="InterPro" id="IPR000182">
    <property type="entry name" value="GNAT_dom"/>
</dbReference>
<dbReference type="PROSITE" id="PS51186">
    <property type="entry name" value="GNAT"/>
    <property type="match status" value="1"/>
</dbReference>
<feature type="domain" description="N-acetyltransferase" evidence="1">
    <location>
        <begin position="1"/>
        <end position="161"/>
    </location>
</feature>
<evidence type="ECO:0000313" key="2">
    <source>
        <dbReference type="EMBL" id="QNP46673.1"/>
    </source>
</evidence>
<dbReference type="SUPFAM" id="SSF55729">
    <property type="entry name" value="Acyl-CoA N-acyltransferases (Nat)"/>
    <property type="match status" value="1"/>
</dbReference>
<dbReference type="Gene3D" id="3.40.630.30">
    <property type="match status" value="1"/>
</dbReference>
<dbReference type="RefSeq" id="WP_187709626.1">
    <property type="nucleotide sequence ID" value="NZ_CP060782.1"/>
</dbReference>
<dbReference type="PANTHER" id="PTHR43792:SF1">
    <property type="entry name" value="N-ACETYLTRANSFERASE DOMAIN-CONTAINING PROTEIN"/>
    <property type="match status" value="1"/>
</dbReference>
<dbReference type="InterPro" id="IPR016181">
    <property type="entry name" value="Acyl_CoA_acyltransferase"/>
</dbReference>
<accession>A0ABX6TD45</accession>
<keyword evidence="3" id="KW-1185">Reference proteome</keyword>
<sequence length="161" mass="17758">MLRDFELRDLEYFLSFFADAEASQHVGGPSGREDTWRRMLAGAGLWHLTGVGMWAVAERGGGSAIGHVGFFDFLRGCEPSIEGQAEMGWILAPVAHGKGYASEACEAALGWFEEHFGRQPIWALISPGNDPSMKLASKLGFQRQADGTYREKPQTIWLRPA</sequence>
<dbReference type="InterPro" id="IPR051531">
    <property type="entry name" value="N-acetyltransferase"/>
</dbReference>
<dbReference type="PANTHER" id="PTHR43792">
    <property type="entry name" value="GNAT FAMILY, PUTATIVE (AFU_ORTHOLOGUE AFUA_3G00765)-RELATED-RELATED"/>
    <property type="match status" value="1"/>
</dbReference>
<dbReference type="Pfam" id="PF13302">
    <property type="entry name" value="Acetyltransf_3"/>
    <property type="match status" value="1"/>
</dbReference>
<gene>
    <name evidence="2" type="ORF">H9L14_06180</name>
</gene>
<protein>
    <submittedName>
        <fullName evidence="2">GNAT family N-acetyltransferase</fullName>
    </submittedName>
</protein>
<name>A0ABX6TD45_9SPHN</name>